<evidence type="ECO:0000256" key="6">
    <source>
        <dbReference type="ARBA" id="ARBA00017394"/>
    </source>
</evidence>
<evidence type="ECO:0000256" key="9">
    <source>
        <dbReference type="ARBA" id="ARBA00022679"/>
    </source>
</evidence>
<dbReference type="InterPro" id="IPR023602">
    <property type="entry name" value="Riboflavin_kinase_CTP-dep"/>
</dbReference>
<dbReference type="EC" id="2.7.1.161" evidence="5"/>
<dbReference type="InterPro" id="IPR039063">
    <property type="entry name" value="RibK_CTP-dep"/>
</dbReference>
<feature type="non-terminal residue" evidence="19">
    <location>
        <position position="1"/>
    </location>
</feature>
<comment type="catalytic activity">
    <reaction evidence="17">
        <text>riboflavin + CTP = CDP + FMN + H(+)</text>
        <dbReference type="Rhea" id="RHEA:25021"/>
        <dbReference type="ChEBI" id="CHEBI:15378"/>
        <dbReference type="ChEBI" id="CHEBI:37563"/>
        <dbReference type="ChEBI" id="CHEBI:57986"/>
        <dbReference type="ChEBI" id="CHEBI:58069"/>
        <dbReference type="ChEBI" id="CHEBI:58210"/>
        <dbReference type="EC" id="2.7.1.161"/>
    </reaction>
</comment>
<feature type="domain" description="Riboflavin kinase" evidence="18">
    <location>
        <begin position="60"/>
        <end position="182"/>
    </location>
</feature>
<dbReference type="Gene3D" id="2.40.30.30">
    <property type="entry name" value="Riboflavin kinase-like"/>
    <property type="match status" value="1"/>
</dbReference>
<organism evidence="19 20">
    <name type="scientific">Caldiarchaeum subterraneum</name>
    <dbReference type="NCBI Taxonomy" id="311458"/>
    <lineage>
        <taxon>Archaea</taxon>
        <taxon>Nitrososphaerota</taxon>
        <taxon>Candidatus Caldarchaeales</taxon>
        <taxon>Candidatus Caldarchaeaceae</taxon>
        <taxon>Candidatus Caldarchaeum</taxon>
    </lineage>
</organism>
<name>A0A832ZX56_CALS0</name>
<evidence type="ECO:0000256" key="16">
    <source>
        <dbReference type="ARBA" id="ARBA00033116"/>
    </source>
</evidence>
<dbReference type="GO" id="GO:0046872">
    <property type="term" value="F:metal ion binding"/>
    <property type="evidence" value="ECO:0007669"/>
    <property type="project" value="UniProtKB-KW"/>
</dbReference>
<dbReference type="SUPFAM" id="SSF82114">
    <property type="entry name" value="Riboflavin kinase-like"/>
    <property type="match status" value="1"/>
</dbReference>
<evidence type="ECO:0000256" key="1">
    <source>
        <dbReference type="ARBA" id="ARBA00001946"/>
    </source>
</evidence>
<evidence type="ECO:0000256" key="14">
    <source>
        <dbReference type="ARBA" id="ARBA00029789"/>
    </source>
</evidence>
<dbReference type="UniPathway" id="UPA00276">
    <property type="reaction ID" value="UER00929"/>
</dbReference>
<dbReference type="GO" id="GO:0008531">
    <property type="term" value="F:riboflavin kinase activity"/>
    <property type="evidence" value="ECO:0007669"/>
    <property type="project" value="InterPro"/>
</dbReference>
<evidence type="ECO:0000256" key="13">
    <source>
        <dbReference type="ARBA" id="ARBA00022842"/>
    </source>
</evidence>
<evidence type="ECO:0000256" key="7">
    <source>
        <dbReference type="ARBA" id="ARBA00022630"/>
    </source>
</evidence>
<keyword evidence="12" id="KW-0418">Kinase</keyword>
<comment type="pathway">
    <text evidence="3">Cofactor biosynthesis; FMN biosynthesis; FMN from riboflavin (CTP route): step 1/1.</text>
</comment>
<dbReference type="InterPro" id="IPR036388">
    <property type="entry name" value="WH-like_DNA-bd_sf"/>
</dbReference>
<evidence type="ECO:0000256" key="11">
    <source>
        <dbReference type="ARBA" id="ARBA00022741"/>
    </source>
</evidence>
<evidence type="ECO:0000256" key="10">
    <source>
        <dbReference type="ARBA" id="ARBA00022723"/>
    </source>
</evidence>
<keyword evidence="13" id="KW-0460">Magnesium</keyword>
<dbReference type="Pfam" id="PF01982">
    <property type="entry name" value="CTP-dep_RFKase"/>
    <property type="match status" value="1"/>
</dbReference>
<dbReference type="PANTHER" id="PTHR40706">
    <property type="entry name" value="RIBOFLAVIN KINASE"/>
    <property type="match status" value="1"/>
</dbReference>
<gene>
    <name evidence="19" type="ORF">EYH45_05295</name>
</gene>
<evidence type="ECO:0000256" key="15">
    <source>
        <dbReference type="ARBA" id="ARBA00030544"/>
    </source>
</evidence>
<keyword evidence="9" id="KW-0808">Transferase</keyword>
<dbReference type="AlphaFoldDB" id="A0A832ZX56"/>
<reference evidence="19" key="1">
    <citation type="journal article" date="2020" name="ISME J.">
        <title>Gammaproteobacteria mediating utilization of methyl-, sulfur- and petroleum organic compounds in deep ocean hydrothermal plumes.</title>
        <authorList>
            <person name="Zhou Z."/>
            <person name="Liu Y."/>
            <person name="Pan J."/>
            <person name="Cron B.R."/>
            <person name="Toner B.M."/>
            <person name="Anantharaman K."/>
            <person name="Breier J.A."/>
            <person name="Dick G.J."/>
            <person name="Li M."/>
        </authorList>
    </citation>
    <scope>NUCLEOTIDE SEQUENCE</scope>
    <source>
        <strain evidence="19">SZUA-1515</strain>
    </source>
</reference>
<keyword evidence="10" id="KW-0479">Metal-binding</keyword>
<comment type="cofactor">
    <cofactor evidence="1">
        <name>Mg(2+)</name>
        <dbReference type="ChEBI" id="CHEBI:18420"/>
    </cofactor>
</comment>
<proteinExistence type="inferred from homology"/>
<dbReference type="Proteomes" id="UP000608579">
    <property type="component" value="Unassembled WGS sequence"/>
</dbReference>
<accession>A0A832ZX56</accession>
<sequence length="205" mass="23210">QSASRLLIQLEKEGFIERRIIGRTSYVKITEKGVAQLRDLYLNLKAIFDRPVSITLEGRVFTGLGEGRYYISLEGYARQIEEKLGFRAYPGTLNISLLSRDSIENRQLLKKIAPIEIHGFRNEKRTYGGAKAIKAVLNDVKEVAILFVERTQYDNSVVEVIAEPYLRGKLGLKDGDKIKLTVTVPPADFFEALTDHKLHLSTELT</sequence>
<evidence type="ECO:0000313" key="20">
    <source>
        <dbReference type="Proteomes" id="UP000608579"/>
    </source>
</evidence>
<dbReference type="GO" id="GO:0009231">
    <property type="term" value="P:riboflavin biosynthetic process"/>
    <property type="evidence" value="ECO:0007669"/>
    <property type="project" value="InterPro"/>
</dbReference>
<evidence type="ECO:0000256" key="4">
    <source>
        <dbReference type="ARBA" id="ARBA00006428"/>
    </source>
</evidence>
<evidence type="ECO:0000256" key="8">
    <source>
        <dbReference type="ARBA" id="ARBA00022643"/>
    </source>
</evidence>
<dbReference type="GO" id="GO:0000166">
    <property type="term" value="F:nucleotide binding"/>
    <property type="evidence" value="ECO:0007669"/>
    <property type="project" value="UniProtKB-KW"/>
</dbReference>
<dbReference type="PANTHER" id="PTHR40706:SF1">
    <property type="entry name" value="RIBOFLAVIN KINASE"/>
    <property type="match status" value="1"/>
</dbReference>
<evidence type="ECO:0000256" key="12">
    <source>
        <dbReference type="ARBA" id="ARBA00022777"/>
    </source>
</evidence>
<dbReference type="InterPro" id="IPR023465">
    <property type="entry name" value="Riboflavin_kinase_dom_sf"/>
</dbReference>
<comment type="function">
    <text evidence="2">Catalyzes the CTP-dependent phosphorylation of riboflavin (vitamin B2) to form flavin mononucleotide (FMN).</text>
</comment>
<dbReference type="InterPro" id="IPR036390">
    <property type="entry name" value="WH_DNA-bd_sf"/>
</dbReference>
<keyword evidence="7" id="KW-0285">Flavoprotein</keyword>
<protein>
    <recommendedName>
        <fullName evidence="6">Riboflavin kinase</fullName>
        <ecNumber evidence="5">2.7.1.161</ecNumber>
    </recommendedName>
    <alternativeName>
        <fullName evidence="15">CTP-dependent riboflavin kinase</fullName>
    </alternativeName>
    <alternativeName>
        <fullName evidence="16">CTP:riboflavin 5'-phosphotransferase</fullName>
    </alternativeName>
    <alternativeName>
        <fullName evidence="14">Flavokinase</fullName>
    </alternativeName>
</protein>
<dbReference type="SUPFAM" id="SSF46785">
    <property type="entry name" value="Winged helix' DNA-binding domain"/>
    <property type="match status" value="1"/>
</dbReference>
<evidence type="ECO:0000256" key="2">
    <source>
        <dbReference type="ARBA" id="ARBA00003072"/>
    </source>
</evidence>
<keyword evidence="8" id="KW-0288">FMN</keyword>
<evidence type="ECO:0000256" key="5">
    <source>
        <dbReference type="ARBA" id="ARBA00011987"/>
    </source>
</evidence>
<evidence type="ECO:0000313" key="19">
    <source>
        <dbReference type="EMBL" id="HIQ29962.1"/>
    </source>
</evidence>
<evidence type="ECO:0000259" key="18">
    <source>
        <dbReference type="Pfam" id="PF01982"/>
    </source>
</evidence>
<dbReference type="EMBL" id="DQVM01000104">
    <property type="protein sequence ID" value="HIQ29962.1"/>
    <property type="molecule type" value="Genomic_DNA"/>
</dbReference>
<comment type="similarity">
    <text evidence="4">Belongs to the archaeal riboflavin kinase family.</text>
</comment>
<keyword evidence="11" id="KW-0547">Nucleotide-binding</keyword>
<comment type="caution">
    <text evidence="19">The sequence shown here is derived from an EMBL/GenBank/DDBJ whole genome shotgun (WGS) entry which is preliminary data.</text>
</comment>
<evidence type="ECO:0000256" key="3">
    <source>
        <dbReference type="ARBA" id="ARBA00005219"/>
    </source>
</evidence>
<dbReference type="Gene3D" id="1.10.10.10">
    <property type="entry name" value="Winged helix-like DNA-binding domain superfamily/Winged helix DNA-binding domain"/>
    <property type="match status" value="1"/>
</dbReference>
<evidence type="ECO:0000256" key="17">
    <source>
        <dbReference type="ARBA" id="ARBA00047857"/>
    </source>
</evidence>
<dbReference type="GO" id="GO:0009398">
    <property type="term" value="P:FMN biosynthetic process"/>
    <property type="evidence" value="ECO:0007669"/>
    <property type="project" value="UniProtKB-UniPathway"/>
</dbReference>